<dbReference type="PANTHER" id="PTHR43861:SF3">
    <property type="entry name" value="PUTATIVE (AFU_ORTHOLOGUE AFUA_2G14390)-RELATED"/>
    <property type="match status" value="1"/>
</dbReference>
<dbReference type="Proteomes" id="UP000234343">
    <property type="component" value="Chromosome"/>
</dbReference>
<dbReference type="Pfam" id="PF13489">
    <property type="entry name" value="Methyltransf_23"/>
    <property type="match status" value="1"/>
</dbReference>
<dbReference type="SUPFAM" id="SSF53335">
    <property type="entry name" value="S-adenosyl-L-methionine-dependent methyltransferases"/>
    <property type="match status" value="1"/>
</dbReference>
<gene>
    <name evidence="2" type="ORF">CAB17_13000</name>
</gene>
<dbReference type="EMBL" id="CP025491">
    <property type="protein sequence ID" value="AUH72852.1"/>
    <property type="molecule type" value="Genomic_DNA"/>
</dbReference>
<dbReference type="InterPro" id="IPR029063">
    <property type="entry name" value="SAM-dependent_MTases_sf"/>
</dbReference>
<evidence type="ECO:0000313" key="3">
    <source>
        <dbReference type="Proteomes" id="UP000234343"/>
    </source>
</evidence>
<accession>A0A2H5FMU1</accession>
<evidence type="ECO:0000256" key="1">
    <source>
        <dbReference type="ARBA" id="ARBA00022679"/>
    </source>
</evidence>
<dbReference type="AlphaFoldDB" id="A0A2H5FMU1"/>
<dbReference type="GO" id="GO:0032259">
    <property type="term" value="P:methylation"/>
    <property type="evidence" value="ECO:0007669"/>
    <property type="project" value="UniProtKB-KW"/>
</dbReference>
<dbReference type="KEGG" id="lsh:CAB17_13000"/>
<dbReference type="PANTHER" id="PTHR43861">
    <property type="entry name" value="TRANS-ACONITATE 2-METHYLTRANSFERASE-RELATED"/>
    <property type="match status" value="1"/>
</dbReference>
<keyword evidence="3" id="KW-1185">Reference proteome</keyword>
<dbReference type="CDD" id="cd02440">
    <property type="entry name" value="AdoMet_MTases"/>
    <property type="match status" value="1"/>
</dbReference>
<organism evidence="2 3">
    <name type="scientific">Legionella sainthelensi</name>
    <dbReference type="NCBI Taxonomy" id="28087"/>
    <lineage>
        <taxon>Bacteria</taxon>
        <taxon>Pseudomonadati</taxon>
        <taxon>Pseudomonadota</taxon>
        <taxon>Gammaproteobacteria</taxon>
        <taxon>Legionellales</taxon>
        <taxon>Legionellaceae</taxon>
        <taxon>Legionella</taxon>
    </lineage>
</organism>
<keyword evidence="1 2" id="KW-0808">Transferase</keyword>
<reference evidence="2 3" key="1">
    <citation type="submission" date="2017-12" db="EMBL/GenBank/DDBJ databases">
        <title>Legionella sainthelensi LA01-117, whole genome sequence of a clinical isolate from New Zealand.</title>
        <authorList>
            <person name="Cree S.L."/>
            <person name="Slow S."/>
            <person name="Kennedy M.A."/>
            <person name="Murdoch D.R."/>
            <person name="Biggs P.J."/>
            <person name="Anderson T."/>
        </authorList>
    </citation>
    <scope>NUCLEOTIDE SEQUENCE [LARGE SCALE GENOMIC DNA]</scope>
    <source>
        <strain evidence="2 3">LA01-117</strain>
    </source>
</reference>
<dbReference type="GO" id="GO:0008168">
    <property type="term" value="F:methyltransferase activity"/>
    <property type="evidence" value="ECO:0007669"/>
    <property type="project" value="UniProtKB-KW"/>
</dbReference>
<keyword evidence="2" id="KW-0489">Methyltransferase</keyword>
<dbReference type="GeneID" id="40926047"/>
<name>A0A2H5FMU1_9GAMM</name>
<proteinExistence type="predicted"/>
<sequence>MPHRWCDSAKLRKNQIESGIDITFNEVFKPQFVKIVQDLMPQSILEIGGGTGHLSLALSKIMPNILMLEPSSGMNDVAAHVLSNSKVSLMKIKLEELELGEKYDLIISHMVLHTITDINNFFYHVKKHLNLDSNFIFSIPHPCFYNQYKKIFGDDYNYMTEDFQNISFSITNDPENLITNVPYNHRPFSTYINTLIKNKLSLKEIKEIYPSKDIQMLYGGLWSEPRYCLFICGN</sequence>
<evidence type="ECO:0000313" key="2">
    <source>
        <dbReference type="EMBL" id="AUH72852.1"/>
    </source>
</evidence>
<dbReference type="RefSeq" id="WP_012979143.1">
    <property type="nucleotide sequence ID" value="NZ_CP025491.2"/>
</dbReference>
<protein>
    <submittedName>
        <fullName evidence="2">Methyltransferase domain-containing protein</fullName>
    </submittedName>
</protein>
<dbReference type="Gene3D" id="3.40.50.150">
    <property type="entry name" value="Vaccinia Virus protein VP39"/>
    <property type="match status" value="1"/>
</dbReference>